<feature type="region of interest" description="Disordered" evidence="1">
    <location>
        <begin position="80"/>
        <end position="126"/>
    </location>
</feature>
<organism evidence="3 4">
    <name type="scientific">Cellulomonas hominis</name>
    <dbReference type="NCBI Taxonomy" id="156981"/>
    <lineage>
        <taxon>Bacteria</taxon>
        <taxon>Bacillati</taxon>
        <taxon>Actinomycetota</taxon>
        <taxon>Actinomycetes</taxon>
        <taxon>Micrococcales</taxon>
        <taxon>Cellulomonadaceae</taxon>
        <taxon>Cellulomonas</taxon>
    </lineage>
</organism>
<reference evidence="3 4" key="1">
    <citation type="submission" date="2019-05" db="EMBL/GenBank/DDBJ databases">
        <title>Genome sequence of Cellulomonas hominis strain CS1.</title>
        <authorList>
            <person name="Belmont J."/>
            <person name="Maclea K.S."/>
        </authorList>
    </citation>
    <scope>NUCLEOTIDE SEQUENCE [LARGE SCALE GENOMIC DNA]</scope>
    <source>
        <strain evidence="3 4">CS1</strain>
    </source>
</reference>
<dbReference type="RefSeq" id="WP_154729036.1">
    <property type="nucleotide sequence ID" value="NZ_SZYE01000039.1"/>
</dbReference>
<dbReference type="OrthoDB" id="4966959at2"/>
<proteinExistence type="predicted"/>
<evidence type="ECO:0000256" key="2">
    <source>
        <dbReference type="SAM" id="Phobius"/>
    </source>
</evidence>
<keyword evidence="2" id="KW-0472">Membrane</keyword>
<keyword evidence="2" id="KW-0812">Transmembrane</keyword>
<gene>
    <name evidence="3" type="ORF">FA014_07305</name>
</gene>
<accession>A0A7Z8K2E0</accession>
<comment type="caution">
    <text evidence="3">The sequence shown here is derived from an EMBL/GenBank/DDBJ whole genome shotgun (WGS) entry which is preliminary data.</text>
</comment>
<keyword evidence="2" id="KW-1133">Transmembrane helix</keyword>
<dbReference type="Proteomes" id="UP000308121">
    <property type="component" value="Unassembled WGS sequence"/>
</dbReference>
<evidence type="ECO:0000313" key="4">
    <source>
        <dbReference type="Proteomes" id="UP000308121"/>
    </source>
</evidence>
<dbReference type="EMBL" id="SZYE01000039">
    <property type="protein sequence ID" value="TKR24210.1"/>
    <property type="molecule type" value="Genomic_DNA"/>
</dbReference>
<feature type="transmembrane region" description="Helical" evidence="2">
    <location>
        <begin position="45"/>
        <end position="68"/>
    </location>
</feature>
<feature type="compositionally biased region" description="Low complexity" evidence="1">
    <location>
        <begin position="84"/>
        <end position="106"/>
    </location>
</feature>
<sequence>MTGLLAVAHGTLLQGWGAVAAAVDPSPSPSSIEIPPEDQTSPGLLGFLVTFAAAAAVILLGFSMVRHLRVVDRNARRLREAEEGATAGAAGAPAASPSGAAGTSAPADDDPDGAGAPGATPPRGPA</sequence>
<evidence type="ECO:0000256" key="1">
    <source>
        <dbReference type="SAM" id="MobiDB-lite"/>
    </source>
</evidence>
<evidence type="ECO:0000313" key="3">
    <source>
        <dbReference type="EMBL" id="TKR24210.1"/>
    </source>
</evidence>
<protein>
    <submittedName>
        <fullName evidence="3">Uncharacterized protein</fullName>
    </submittedName>
</protein>
<name>A0A7Z8K2E0_9CELL</name>
<dbReference type="AlphaFoldDB" id="A0A7Z8K2E0"/>